<dbReference type="AlphaFoldDB" id="A0A0J1B3Q8"/>
<accession>A0A0J1B3Q8</accession>
<evidence type="ECO:0000256" key="1">
    <source>
        <dbReference type="SAM" id="MobiDB-lite"/>
    </source>
</evidence>
<feature type="region of interest" description="Disordered" evidence="1">
    <location>
        <begin position="1"/>
        <end position="36"/>
    </location>
</feature>
<gene>
    <name evidence="2" type="ORF">CC85DRAFT_95544</name>
</gene>
<dbReference type="RefSeq" id="XP_018278780.1">
    <property type="nucleotide sequence ID" value="XM_018427542.1"/>
</dbReference>
<feature type="compositionally biased region" description="Low complexity" evidence="1">
    <location>
        <begin position="1"/>
        <end position="12"/>
    </location>
</feature>
<organism evidence="2 3">
    <name type="scientific">Cutaneotrichosporon oleaginosum</name>
    <dbReference type="NCBI Taxonomy" id="879819"/>
    <lineage>
        <taxon>Eukaryota</taxon>
        <taxon>Fungi</taxon>
        <taxon>Dikarya</taxon>
        <taxon>Basidiomycota</taxon>
        <taxon>Agaricomycotina</taxon>
        <taxon>Tremellomycetes</taxon>
        <taxon>Trichosporonales</taxon>
        <taxon>Trichosporonaceae</taxon>
        <taxon>Cutaneotrichosporon</taxon>
    </lineage>
</organism>
<dbReference type="EMBL" id="KQ087207">
    <property type="protein sequence ID" value="KLT42289.1"/>
    <property type="molecule type" value="Genomic_DNA"/>
</dbReference>
<name>A0A0J1B3Q8_9TREE</name>
<evidence type="ECO:0000313" key="3">
    <source>
        <dbReference type="Proteomes" id="UP000053611"/>
    </source>
</evidence>
<sequence>MSFPRPYQSPTPRRSRPRSASRRPATYRHNAPEFMRDRGLRSRCAARLSMEQGRTELRVGRPQIASVITPVGGGHMA</sequence>
<evidence type="ECO:0000313" key="2">
    <source>
        <dbReference type="EMBL" id="KLT42289.1"/>
    </source>
</evidence>
<dbReference type="GeneID" id="28988145"/>
<protein>
    <submittedName>
        <fullName evidence="2">Uncharacterized protein</fullName>
    </submittedName>
</protein>
<reference evidence="2 3" key="1">
    <citation type="submission" date="2015-03" db="EMBL/GenBank/DDBJ databases">
        <title>Genomics and transcriptomics of the oil-accumulating basidiomycete yeast T. oleaginosus allow insights into substrate utilization and the diverse evolutionary trajectories of mating systems in fungi.</title>
        <authorList>
            <consortium name="DOE Joint Genome Institute"/>
            <person name="Kourist R."/>
            <person name="Kracht O."/>
            <person name="Bracharz F."/>
            <person name="Lipzen A."/>
            <person name="Nolan M."/>
            <person name="Ohm R."/>
            <person name="Grigoriev I."/>
            <person name="Sun S."/>
            <person name="Heitman J."/>
            <person name="Bruck T."/>
            <person name="Nowrousian M."/>
        </authorList>
    </citation>
    <scope>NUCLEOTIDE SEQUENCE [LARGE SCALE GENOMIC DNA]</scope>
    <source>
        <strain evidence="2 3">IBC0246</strain>
    </source>
</reference>
<keyword evidence="3" id="KW-1185">Reference proteome</keyword>
<dbReference type="Proteomes" id="UP000053611">
    <property type="component" value="Unassembled WGS sequence"/>
</dbReference>
<proteinExistence type="predicted"/>